<feature type="binding site" evidence="10">
    <location>
        <position position="53"/>
    </location>
    <ligand>
        <name>[4Fe-4S] cluster</name>
        <dbReference type="ChEBI" id="CHEBI:49883"/>
        <label>1</label>
    </ligand>
</feature>
<dbReference type="GO" id="GO:0046872">
    <property type="term" value="F:metal ion binding"/>
    <property type="evidence" value="ECO:0007669"/>
    <property type="project" value="UniProtKB-KW"/>
</dbReference>
<dbReference type="InterPro" id="IPR050395">
    <property type="entry name" value="4Fe4S_Ferredoxin_RnfB"/>
</dbReference>
<evidence type="ECO:0000256" key="9">
    <source>
        <dbReference type="ARBA" id="ARBA00023136"/>
    </source>
</evidence>
<feature type="binding site" evidence="10">
    <location>
        <position position="56"/>
    </location>
    <ligand>
        <name>[4Fe-4S] cluster</name>
        <dbReference type="ChEBI" id="CHEBI:49883"/>
        <label>1</label>
    </ligand>
</feature>
<evidence type="ECO:0000259" key="13">
    <source>
        <dbReference type="PROSITE" id="PS51656"/>
    </source>
</evidence>
<evidence type="ECO:0000256" key="7">
    <source>
        <dbReference type="ARBA" id="ARBA00023004"/>
    </source>
</evidence>
<feature type="binding site" evidence="10">
    <location>
        <position position="145"/>
    </location>
    <ligand>
        <name>[4Fe-4S] cluster</name>
        <dbReference type="ChEBI" id="CHEBI:49883"/>
        <label>2</label>
    </ligand>
</feature>
<name>A0A7V0NE62_DESA2</name>
<feature type="transmembrane region" description="Helical" evidence="11">
    <location>
        <begin position="12"/>
        <end position="37"/>
    </location>
</feature>
<reference evidence="14" key="1">
    <citation type="journal article" date="2020" name="mSystems">
        <title>Genome- and Community-Level Interaction Insights into Carbon Utilization and Element Cycling Functions of Hydrothermarchaeota in Hydrothermal Sediment.</title>
        <authorList>
            <person name="Zhou Z."/>
            <person name="Liu Y."/>
            <person name="Xu W."/>
            <person name="Pan J."/>
            <person name="Luo Z.H."/>
            <person name="Li M."/>
        </authorList>
    </citation>
    <scope>NUCLEOTIDE SEQUENCE [LARGE SCALE GENOMIC DNA]</scope>
    <source>
        <strain evidence="14">HyVt-113</strain>
    </source>
</reference>
<evidence type="ECO:0000313" key="14">
    <source>
        <dbReference type="EMBL" id="HDD35197.1"/>
    </source>
</evidence>
<feature type="binding site" evidence="10">
    <location>
        <position position="181"/>
    </location>
    <ligand>
        <name>[4Fe-4S] cluster</name>
        <dbReference type="ChEBI" id="CHEBI:49883"/>
        <label>3</label>
    </ligand>
</feature>
<dbReference type="Gene3D" id="1.10.15.40">
    <property type="entry name" value="Electron transport complex subunit B, putative Fe-S cluster"/>
    <property type="match status" value="1"/>
</dbReference>
<dbReference type="GO" id="GO:0005886">
    <property type="term" value="C:plasma membrane"/>
    <property type="evidence" value="ECO:0007669"/>
    <property type="project" value="UniProtKB-SubCell"/>
</dbReference>
<evidence type="ECO:0000259" key="12">
    <source>
        <dbReference type="PROSITE" id="PS51379"/>
    </source>
</evidence>
<gene>
    <name evidence="10" type="primary">rnfB</name>
    <name evidence="14" type="ORF">ENF30_00175</name>
</gene>
<feature type="binding site" evidence="10">
    <location>
        <position position="175"/>
    </location>
    <ligand>
        <name>[4Fe-4S] cluster</name>
        <dbReference type="ChEBI" id="CHEBI:49883"/>
        <label>3</label>
    </ligand>
</feature>
<evidence type="ECO:0000256" key="1">
    <source>
        <dbReference type="ARBA" id="ARBA00022448"/>
    </source>
</evidence>
<feature type="binding site" evidence="10">
    <location>
        <position position="178"/>
    </location>
    <ligand>
        <name>[4Fe-4S] cluster</name>
        <dbReference type="ChEBI" id="CHEBI:49883"/>
        <label>3</label>
    </ligand>
</feature>
<feature type="binding site" evidence="10">
    <location>
        <position position="151"/>
    </location>
    <ligand>
        <name>[4Fe-4S] cluster</name>
        <dbReference type="ChEBI" id="CHEBI:49883"/>
        <label>2</label>
    </ligand>
</feature>
<feature type="binding site" evidence="10">
    <location>
        <position position="78"/>
    </location>
    <ligand>
        <name>[4Fe-4S] cluster</name>
        <dbReference type="ChEBI" id="CHEBI:49883"/>
        <label>1</label>
    </ligand>
</feature>
<feature type="region of interest" description="Hydrophobic" evidence="10">
    <location>
        <begin position="1"/>
        <end position="30"/>
    </location>
</feature>
<feature type="domain" description="4Fe-4S ferredoxin-type" evidence="12">
    <location>
        <begin position="130"/>
        <end position="165"/>
    </location>
</feature>
<feature type="binding site" evidence="10">
    <location>
        <position position="141"/>
    </location>
    <ligand>
        <name>[4Fe-4S] cluster</name>
        <dbReference type="ChEBI" id="CHEBI:49883"/>
        <label>2</label>
    </ligand>
</feature>
<comment type="function">
    <text evidence="10">Part of a membrane-bound complex that couples electron transfer with translocation of ions across the membrane.</text>
</comment>
<evidence type="ECO:0000256" key="2">
    <source>
        <dbReference type="ARBA" id="ARBA00022485"/>
    </source>
</evidence>
<evidence type="ECO:0000256" key="5">
    <source>
        <dbReference type="ARBA" id="ARBA00022967"/>
    </source>
</evidence>
<keyword evidence="10" id="KW-1003">Cell membrane</keyword>
<keyword evidence="6 10" id="KW-0249">Electron transport</keyword>
<keyword evidence="2 10" id="KW-0004">4Fe-4S</keyword>
<feature type="domain" description="4Fe-4S ferredoxin-type" evidence="12">
    <location>
        <begin position="240"/>
        <end position="270"/>
    </location>
</feature>
<dbReference type="GO" id="GO:0009055">
    <property type="term" value="F:electron transfer activity"/>
    <property type="evidence" value="ECO:0007669"/>
    <property type="project" value="InterPro"/>
</dbReference>
<comment type="similarity">
    <text evidence="10">Belongs to the 4Fe4S bacterial-type ferredoxin family. RnfB subfamily.</text>
</comment>
<accession>A0A7V0NE62</accession>
<dbReference type="Pfam" id="PF12838">
    <property type="entry name" value="Fer4_7"/>
    <property type="match status" value="1"/>
</dbReference>
<dbReference type="PROSITE" id="PS51656">
    <property type="entry name" value="4FE4S"/>
    <property type="match status" value="1"/>
</dbReference>
<keyword evidence="9 10" id="KW-0472">Membrane</keyword>
<feature type="domain" description="4Fe-4S ferredoxin-type" evidence="12">
    <location>
        <begin position="208"/>
        <end position="239"/>
    </location>
</feature>
<keyword evidence="7 10" id="KW-0408">Iron</keyword>
<feature type="domain" description="4Fe-4S ferredoxin-type" evidence="12">
    <location>
        <begin position="166"/>
        <end position="195"/>
    </location>
</feature>
<feature type="domain" description="4Fe-4S" evidence="13">
    <location>
        <begin position="36"/>
        <end position="95"/>
    </location>
</feature>
<evidence type="ECO:0000256" key="4">
    <source>
        <dbReference type="ARBA" id="ARBA00022737"/>
    </source>
</evidence>
<keyword evidence="1 10" id="KW-0813">Transport</keyword>
<feature type="binding site" evidence="10">
    <location>
        <position position="155"/>
    </location>
    <ligand>
        <name>[4Fe-4S] cluster</name>
        <dbReference type="ChEBI" id="CHEBI:49883"/>
        <label>3</label>
    </ligand>
</feature>
<proteinExistence type="inferred from homology"/>
<dbReference type="InterPro" id="IPR010207">
    <property type="entry name" value="Elect_transpt_cplx_RnfB/RsxB"/>
</dbReference>
<dbReference type="PANTHER" id="PTHR43560">
    <property type="entry name" value="ION-TRANSLOCATING OXIDOREDUCTASE COMPLEX SUBUNIT B"/>
    <property type="match status" value="1"/>
</dbReference>
<dbReference type="EMBL" id="DQWQ01000008">
    <property type="protein sequence ID" value="HDD35197.1"/>
    <property type="molecule type" value="Genomic_DNA"/>
</dbReference>
<dbReference type="AlphaFoldDB" id="A0A7V0NE62"/>
<dbReference type="GO" id="GO:0022900">
    <property type="term" value="P:electron transport chain"/>
    <property type="evidence" value="ECO:0007669"/>
    <property type="project" value="UniProtKB-UniRule"/>
</dbReference>
<organism evidence="14">
    <name type="scientific">Desulfofervidus auxilii</name>
    <dbReference type="NCBI Taxonomy" id="1621989"/>
    <lineage>
        <taxon>Bacteria</taxon>
        <taxon>Pseudomonadati</taxon>
        <taxon>Thermodesulfobacteriota</taxon>
        <taxon>Candidatus Desulfofervidia</taxon>
        <taxon>Candidatus Desulfofervidales</taxon>
        <taxon>Candidatus Desulfofervidaceae</taxon>
        <taxon>Candidatus Desulfofervidus</taxon>
    </lineage>
</organism>
<dbReference type="InterPro" id="IPR017896">
    <property type="entry name" value="4Fe4S_Fe-S-bd"/>
</dbReference>
<evidence type="ECO:0000256" key="3">
    <source>
        <dbReference type="ARBA" id="ARBA00022723"/>
    </source>
</evidence>
<feature type="binding site" evidence="10">
    <location>
        <position position="185"/>
    </location>
    <ligand>
        <name>[4Fe-4S] cluster</name>
        <dbReference type="ChEBI" id="CHEBI:49883"/>
        <label>2</label>
    </ligand>
</feature>
<comment type="subunit">
    <text evidence="10">The complex is composed of six subunits: RnfA, RnfB, RnfC, RnfD, RnfE and RnfG.</text>
</comment>
<sequence>MNEILKAAVYPILVMGGLAAIYALGLGVAARVFYVYVDPRIPQVEELLGGANCGGCGYAGCSDCAAAIVEGKAPVNACVAVGPDKWEAIAKILGKSVEVGERHVAHIMCRGDRQKAKRRFQYMGINDCRAAVLVAGGDKECVYGCLGLGTCVRNCPFGALSMGENGIPIVDRDKCTGCGTCTRVCPRGVPKLLPESQKVATVCNSHDGPPVVKKLCEVGCLGCGICKKVCPEKAVTIENNLSVVDPSKCTLCGKCMEKCPTGAIQQILPA</sequence>
<protein>
    <recommendedName>
        <fullName evidence="10">Ion-translocating oxidoreductase complex subunit B</fullName>
        <ecNumber evidence="10">7.-.-.-</ecNumber>
    </recommendedName>
    <alternativeName>
        <fullName evidence="10">Rnf electron transport complex subunit B</fullName>
    </alternativeName>
</protein>
<dbReference type="PROSITE" id="PS00198">
    <property type="entry name" value="4FE4S_FER_1"/>
    <property type="match status" value="2"/>
</dbReference>
<dbReference type="PROSITE" id="PS51379">
    <property type="entry name" value="4FE4S_FER_2"/>
    <property type="match status" value="4"/>
</dbReference>
<evidence type="ECO:0000256" key="11">
    <source>
        <dbReference type="SAM" id="Phobius"/>
    </source>
</evidence>
<evidence type="ECO:0000256" key="10">
    <source>
        <dbReference type="HAMAP-Rule" id="MF_00463"/>
    </source>
</evidence>
<dbReference type="EC" id="7.-.-.-" evidence="10"/>
<dbReference type="InterPro" id="IPR017900">
    <property type="entry name" value="4Fe4S_Fe_S_CS"/>
</dbReference>
<dbReference type="NCBIfam" id="TIGR01944">
    <property type="entry name" value="rnfB"/>
    <property type="match status" value="1"/>
</dbReference>
<dbReference type="Pfam" id="PF04060">
    <property type="entry name" value="FeS"/>
    <property type="match status" value="1"/>
</dbReference>
<dbReference type="InterPro" id="IPR007202">
    <property type="entry name" value="4Fe-4S_dom"/>
</dbReference>
<comment type="caution">
    <text evidence="10">Lacks conserved residue(s) required for the propagation of feature annotation.</text>
</comment>
<dbReference type="CDD" id="cd10549">
    <property type="entry name" value="MtMvhB_like"/>
    <property type="match status" value="1"/>
</dbReference>
<keyword evidence="11" id="KW-0812">Transmembrane</keyword>
<keyword evidence="5 10" id="KW-1278">Translocase</keyword>
<dbReference type="PANTHER" id="PTHR43560:SF1">
    <property type="entry name" value="ION-TRANSLOCATING OXIDOREDUCTASE COMPLEX SUBUNIT B"/>
    <property type="match status" value="1"/>
</dbReference>
<keyword evidence="4 10" id="KW-0677">Repeat</keyword>
<dbReference type="SUPFAM" id="SSF54862">
    <property type="entry name" value="4Fe-4S ferredoxins"/>
    <property type="match status" value="2"/>
</dbReference>
<evidence type="ECO:0000256" key="6">
    <source>
        <dbReference type="ARBA" id="ARBA00022982"/>
    </source>
</evidence>
<keyword evidence="11" id="KW-1133">Transmembrane helix</keyword>
<keyword evidence="3 10" id="KW-0479">Metal-binding</keyword>
<dbReference type="Pfam" id="PF00037">
    <property type="entry name" value="Fer4"/>
    <property type="match status" value="1"/>
</dbReference>
<dbReference type="Pfam" id="PF12798">
    <property type="entry name" value="Fer4_3"/>
    <property type="match status" value="1"/>
</dbReference>
<evidence type="ECO:0000256" key="8">
    <source>
        <dbReference type="ARBA" id="ARBA00023014"/>
    </source>
</evidence>
<dbReference type="Gene3D" id="3.30.70.20">
    <property type="match status" value="2"/>
</dbReference>
<comment type="cofactor">
    <cofactor evidence="10">
        <name>[4Fe-4S] cluster</name>
        <dbReference type="ChEBI" id="CHEBI:49883"/>
    </cofactor>
    <text evidence="10">Binds 3 [4Fe-4S] clusters.</text>
</comment>
<dbReference type="HAMAP" id="MF_00463">
    <property type="entry name" value="RsxB_RnfB"/>
    <property type="match status" value="1"/>
</dbReference>
<dbReference type="Proteomes" id="UP000885706">
    <property type="component" value="Unassembled WGS sequence"/>
</dbReference>
<comment type="subcellular location">
    <subcellularLocation>
        <location evidence="10">Cell membrane</location>
    </subcellularLocation>
</comment>
<feature type="binding site" evidence="10">
    <location>
        <position position="61"/>
    </location>
    <ligand>
        <name>[4Fe-4S] cluster</name>
        <dbReference type="ChEBI" id="CHEBI:49883"/>
        <label>1</label>
    </ligand>
</feature>
<dbReference type="GO" id="GO:0051539">
    <property type="term" value="F:4 iron, 4 sulfur cluster binding"/>
    <property type="evidence" value="ECO:0007669"/>
    <property type="project" value="UniProtKB-UniRule"/>
</dbReference>
<keyword evidence="8 10" id="KW-0411">Iron-sulfur</keyword>
<comment type="caution">
    <text evidence="14">The sequence shown here is derived from an EMBL/GenBank/DDBJ whole genome shotgun (WGS) entry which is preliminary data.</text>
</comment>